<accession>A0A9P8G0Q0</accession>
<reference evidence="2" key="1">
    <citation type="journal article" date="2021" name="J Fungi (Basel)">
        <title>Virulence traits and population genomics of the black yeast Aureobasidium melanogenum.</title>
        <authorList>
            <person name="Cernosa A."/>
            <person name="Sun X."/>
            <person name="Gostincar C."/>
            <person name="Fang C."/>
            <person name="Gunde-Cimerman N."/>
            <person name="Song Z."/>
        </authorList>
    </citation>
    <scope>NUCLEOTIDE SEQUENCE</scope>
    <source>
        <strain evidence="2">EXF-9298</strain>
    </source>
</reference>
<evidence type="ECO:0000313" key="2">
    <source>
        <dbReference type="EMBL" id="KAG9988076.1"/>
    </source>
</evidence>
<evidence type="ECO:0000256" key="1">
    <source>
        <dbReference type="SAM" id="MobiDB-lite"/>
    </source>
</evidence>
<feature type="non-terminal residue" evidence="2">
    <location>
        <position position="1"/>
    </location>
</feature>
<dbReference type="EMBL" id="JAHFXS010000176">
    <property type="protein sequence ID" value="KAG9988076.1"/>
    <property type="molecule type" value="Genomic_DNA"/>
</dbReference>
<evidence type="ECO:0000313" key="3">
    <source>
        <dbReference type="Proteomes" id="UP000729357"/>
    </source>
</evidence>
<dbReference type="AlphaFoldDB" id="A0A9P8G0Q0"/>
<protein>
    <submittedName>
        <fullName evidence="2">Uncharacterized protein</fullName>
    </submittedName>
</protein>
<name>A0A9P8G0Q0_AURME</name>
<dbReference type="Proteomes" id="UP000729357">
    <property type="component" value="Unassembled WGS sequence"/>
</dbReference>
<feature type="region of interest" description="Disordered" evidence="1">
    <location>
        <begin position="170"/>
        <end position="189"/>
    </location>
</feature>
<organism evidence="2 3">
    <name type="scientific">Aureobasidium melanogenum</name>
    <name type="common">Aureobasidium pullulans var. melanogenum</name>
    <dbReference type="NCBI Taxonomy" id="46634"/>
    <lineage>
        <taxon>Eukaryota</taxon>
        <taxon>Fungi</taxon>
        <taxon>Dikarya</taxon>
        <taxon>Ascomycota</taxon>
        <taxon>Pezizomycotina</taxon>
        <taxon>Dothideomycetes</taxon>
        <taxon>Dothideomycetidae</taxon>
        <taxon>Dothideales</taxon>
        <taxon>Saccotheciaceae</taxon>
        <taxon>Aureobasidium</taxon>
    </lineage>
</organism>
<keyword evidence="3" id="KW-1185">Reference proteome</keyword>
<sequence>MAANNNNGWRCRECLSNGITMDCVTATNMKSHLATYGYGPWRCTGCGHIDRRREAIAAHHRAAGEVGEGSYLDPALNARINQEVQECRLPHQNPWTGQSAVPPPDPVALAAAIAALPQPPQAPPVAAVVPVVPRPSSGRVMVATSKVDYLNATDDEADTLDAEVDWSSGSFTPLGATPPPASSSSSVPDPQVVTKAVNIGVTFVNAMNEVEEDDTNYAEVQTWVGLLHHHTQHIQAAQTMEEADEDLKLMIGIMKFYRNILDAAPDEVEAVNNEVKKMRRLRRTMRGE</sequence>
<proteinExistence type="predicted"/>
<reference evidence="2" key="2">
    <citation type="submission" date="2021-08" db="EMBL/GenBank/DDBJ databases">
        <authorList>
            <person name="Gostincar C."/>
            <person name="Sun X."/>
            <person name="Song Z."/>
            <person name="Gunde-Cimerman N."/>
        </authorList>
    </citation>
    <scope>NUCLEOTIDE SEQUENCE</scope>
    <source>
        <strain evidence="2">EXF-9298</strain>
    </source>
</reference>
<comment type="caution">
    <text evidence="2">The sequence shown here is derived from an EMBL/GenBank/DDBJ whole genome shotgun (WGS) entry which is preliminary data.</text>
</comment>
<gene>
    <name evidence="2" type="ORF">KCU98_g2883</name>
</gene>